<dbReference type="Gene3D" id="2.50.20.10">
    <property type="entry name" value="Lipoprotein localisation LolA/LolB/LppX"/>
    <property type="match status" value="1"/>
</dbReference>
<reference evidence="2" key="1">
    <citation type="submission" date="2014-07" db="EMBL/GenBank/DDBJ databases">
        <authorList>
            <person name="Monot Marc"/>
        </authorList>
    </citation>
    <scope>NUCLEOTIDE SEQUENCE</scope>
    <source>
        <strain evidence="2">7032994</strain>
    </source>
</reference>
<dbReference type="EMBL" id="FUPS01000011">
    <property type="protein sequence ID" value="SJS83858.1"/>
    <property type="molecule type" value="Genomic_DNA"/>
</dbReference>
<dbReference type="PROSITE" id="PS51257">
    <property type="entry name" value="PROKAR_LIPOPROTEIN"/>
    <property type="match status" value="1"/>
</dbReference>
<organism evidence="2">
    <name type="scientific">Clostridioides difficile</name>
    <name type="common">Peptoclostridium difficile</name>
    <dbReference type="NCBI Taxonomy" id="1496"/>
    <lineage>
        <taxon>Bacteria</taxon>
        <taxon>Bacillati</taxon>
        <taxon>Bacillota</taxon>
        <taxon>Clostridia</taxon>
        <taxon>Peptostreptococcales</taxon>
        <taxon>Peptostreptococcaceae</taxon>
        <taxon>Clostridioides</taxon>
    </lineage>
</organism>
<evidence type="ECO:0000313" key="1">
    <source>
        <dbReference type="EMBL" id="CDS89774.1"/>
    </source>
</evidence>
<dbReference type="SMR" id="A0A031WJD5"/>
<name>A0A031WJD5_CLODI</name>
<reference evidence="4 7" key="2">
    <citation type="submission" date="2017-02" db="EMBL/GenBank/DDBJ databases">
        <authorList>
            <consortium name="Pathogen Informatics"/>
        </authorList>
    </citation>
    <scope>NUCLEOTIDE SEQUENCE [LARGE SCALE GENOMIC DNA]</scope>
    <source>
        <strain evidence="5">Clo34</strain>
        <strain evidence="9">clo34</strain>
        <strain evidence="8">tl291</strain>
        <strain evidence="6">Tl291</strain>
        <strain evidence="4 7">VRECD0157</strain>
    </source>
</reference>
<reference evidence="3" key="3">
    <citation type="journal article" date="2018" name="Genome Biol.">
        <title>SKESA: strategic k-mer extension for scrupulous assemblies.</title>
        <authorList>
            <person name="Souvorov A."/>
            <person name="Agarwala R."/>
            <person name="Lipman D.J."/>
        </authorList>
    </citation>
    <scope>NUCLEOTIDE SEQUENCE</scope>
    <source>
        <strain evidence="3">HN1000</strain>
    </source>
</reference>
<dbReference type="EMBL" id="CAAJVP010000016">
    <property type="protein sequence ID" value="VHY16333.1"/>
    <property type="molecule type" value="Genomic_DNA"/>
</dbReference>
<evidence type="ECO:0000313" key="2">
    <source>
        <dbReference type="EMBL" id="CDS89978.1"/>
    </source>
</evidence>
<evidence type="ECO:0000313" key="3">
    <source>
        <dbReference type="EMBL" id="HBH1541359.1"/>
    </source>
</evidence>
<keyword evidence="2" id="KW-0449">Lipoprotein</keyword>
<sequence length="196" mass="23004">MRKKWTIVCIMFLALVIIVIGCQKRQSTKEEVYKDFQKQISDMNYYSCKAEVEVVGNKSPHNYVLIHTYKKTDNYKLEVISPKHLKGKSIEYQGDKILVKNPKISDVVELPNTGKNNQYLFVGDFIKNYLQNEEMKVKLSKGHLVLETFIPGDNKYFNKQVLYVNADTKNPEKMEVLDKEGVPRFTVKYKDFEYRN</sequence>
<dbReference type="EMBL" id="DAEPXK010000006">
    <property type="protein sequence ID" value="HBH1541359.1"/>
    <property type="molecule type" value="Genomic_DNA"/>
</dbReference>
<dbReference type="PATRIC" id="fig|1496.1371.peg.1122"/>
<dbReference type="PHI-base" id="PHI:5260"/>
<dbReference type="Proteomes" id="UP000372533">
    <property type="component" value="Unassembled WGS sequence"/>
</dbReference>
<dbReference type="SUPFAM" id="SSF89392">
    <property type="entry name" value="Prokaryotic lipoproteins and lipoprotein localization factors"/>
    <property type="match status" value="1"/>
</dbReference>
<dbReference type="OMA" id="FMFINEL"/>
<dbReference type="Proteomes" id="UP000189137">
    <property type="component" value="Unassembled WGS sequence"/>
</dbReference>
<evidence type="ECO:0000313" key="4">
    <source>
        <dbReference type="EMBL" id="SJS83858.1"/>
    </source>
</evidence>
<dbReference type="Proteomes" id="UP000411588">
    <property type="component" value="Unassembled WGS sequence"/>
</dbReference>
<accession>A0A031WJD5</accession>
<dbReference type="AlphaFoldDB" id="A0A031WJD5"/>
<dbReference type="RefSeq" id="WP_009892025.1">
    <property type="nucleotide sequence ID" value="NZ_AP031492.1"/>
</dbReference>
<evidence type="ECO:0000313" key="9">
    <source>
        <dbReference type="Proteomes" id="UP000411588"/>
    </source>
</evidence>
<evidence type="ECO:0000313" key="5">
    <source>
        <dbReference type="EMBL" id="VFD35982.1"/>
    </source>
</evidence>
<evidence type="ECO:0000313" key="6">
    <source>
        <dbReference type="EMBL" id="VHY16333.1"/>
    </source>
</evidence>
<dbReference type="InterPro" id="IPR029046">
    <property type="entry name" value="LolA/LolB/LppX"/>
</dbReference>
<dbReference type="EMBL" id="LK932531">
    <property type="protein sequence ID" value="CDS89774.1"/>
    <property type="molecule type" value="Genomic_DNA"/>
</dbReference>
<dbReference type="NCBIfam" id="NF041286">
    <property type="entry name" value="lipo_GerS"/>
    <property type="match status" value="1"/>
</dbReference>
<proteinExistence type="predicted"/>
<gene>
    <name evidence="1" type="ORF">BN1096_760049</name>
    <name evidence="2" type="ORF">BN1097_760051</name>
    <name evidence="3" type="ORF">KRM00_000818</name>
    <name evidence="6" type="ORF">SAMEA1402366_03001</name>
    <name evidence="5" type="ORF">SAMEA1402399_03773</name>
    <name evidence="4" type="ORF">SAMEA3375112_02991</name>
</gene>
<reference evidence="3" key="4">
    <citation type="submission" date="2021-06" db="EMBL/GenBank/DDBJ databases">
        <authorList>
            <consortium name="NCBI Pathogen Detection Project"/>
        </authorList>
    </citation>
    <scope>NUCLEOTIDE SEQUENCE</scope>
    <source>
        <strain evidence="3">HN1000</strain>
    </source>
</reference>
<protein>
    <submittedName>
        <fullName evidence="4 5">Lipoprotein</fullName>
    </submittedName>
    <submittedName>
        <fullName evidence="2">Putative lipoprotein</fullName>
    </submittedName>
</protein>
<dbReference type="KEGG" id="pdf:CD630DERM_34640"/>
<dbReference type="Proteomes" id="UP000878956">
    <property type="component" value="Unassembled WGS sequence"/>
</dbReference>
<evidence type="ECO:0000313" key="7">
    <source>
        <dbReference type="Proteomes" id="UP000189137"/>
    </source>
</evidence>
<dbReference type="EMBL" id="LK932416">
    <property type="protein sequence ID" value="CDS89978.1"/>
    <property type="molecule type" value="Genomic_DNA"/>
</dbReference>
<dbReference type="EMBL" id="CAADAN010000020">
    <property type="protein sequence ID" value="VFD35982.1"/>
    <property type="molecule type" value="Genomic_DNA"/>
</dbReference>
<evidence type="ECO:0000313" key="8">
    <source>
        <dbReference type="Proteomes" id="UP000372533"/>
    </source>
</evidence>